<dbReference type="AlphaFoldDB" id="B8HE29"/>
<sequence length="54" mass="5990">MAVSVDCMGNKRNGELEGQSSINELLDQPIGDKPIQLPLPFHLQVRPGEFRRAS</sequence>
<keyword evidence="2" id="KW-1185">Reference proteome</keyword>
<accession>B8HE29</accession>
<protein>
    <submittedName>
        <fullName evidence="1">Uncharacterized protein</fullName>
    </submittedName>
</protein>
<name>B8HE29_PSECP</name>
<dbReference type="HOGENOM" id="CLU_3039913_0_0_11"/>
<evidence type="ECO:0000313" key="2">
    <source>
        <dbReference type="Proteomes" id="UP000002505"/>
    </source>
</evidence>
<reference evidence="1" key="1">
    <citation type="submission" date="2009-01" db="EMBL/GenBank/DDBJ databases">
        <title>Complete sequence of chromosome of Arthrobacter chlorophenolicus A6.</title>
        <authorList>
            <consortium name="US DOE Joint Genome Institute"/>
            <person name="Lucas S."/>
            <person name="Copeland A."/>
            <person name="Lapidus A."/>
            <person name="Glavina del Rio T."/>
            <person name="Tice H."/>
            <person name="Bruce D."/>
            <person name="Goodwin L."/>
            <person name="Pitluck S."/>
            <person name="Goltsman E."/>
            <person name="Clum A."/>
            <person name="Larimer F."/>
            <person name="Land M."/>
            <person name="Hauser L."/>
            <person name="Kyrpides N."/>
            <person name="Mikhailova N."/>
            <person name="Jansson J."/>
            <person name="Richardson P."/>
        </authorList>
    </citation>
    <scope>NUCLEOTIDE SEQUENCE [LARGE SCALE GENOMIC DNA]</scope>
    <source>
        <strain evidence="1">A6</strain>
    </source>
</reference>
<dbReference type="KEGG" id="ach:Achl_1070"/>
<dbReference type="EMBL" id="CP001341">
    <property type="protein sequence ID" value="ACL39064.1"/>
    <property type="molecule type" value="Genomic_DNA"/>
</dbReference>
<dbReference type="Proteomes" id="UP000002505">
    <property type="component" value="Chromosome"/>
</dbReference>
<gene>
    <name evidence="1" type="ordered locus">Achl_1070</name>
</gene>
<organism evidence="1 2">
    <name type="scientific">Pseudarthrobacter chlorophenolicus (strain ATCC 700700 / DSM 12829 / CIP 107037 / JCM 12360 / KCTC 9906 / NCIMB 13794 / A6)</name>
    <name type="common">Arthrobacter chlorophenolicus</name>
    <dbReference type="NCBI Taxonomy" id="452863"/>
    <lineage>
        <taxon>Bacteria</taxon>
        <taxon>Bacillati</taxon>
        <taxon>Actinomycetota</taxon>
        <taxon>Actinomycetes</taxon>
        <taxon>Micrococcales</taxon>
        <taxon>Micrococcaceae</taxon>
        <taxon>Pseudarthrobacter</taxon>
    </lineage>
</organism>
<dbReference type="OrthoDB" id="4953716at2"/>
<evidence type="ECO:0000313" key="1">
    <source>
        <dbReference type="EMBL" id="ACL39064.1"/>
    </source>
</evidence>
<proteinExistence type="predicted"/>